<dbReference type="VEuPathDB" id="FungiDB:ASPACDRAFT_38159"/>
<evidence type="ECO:0000313" key="2">
    <source>
        <dbReference type="EMBL" id="OJK04597.1"/>
    </source>
</evidence>
<protein>
    <submittedName>
        <fullName evidence="2">Uncharacterized protein</fullName>
    </submittedName>
</protein>
<evidence type="ECO:0000313" key="3">
    <source>
        <dbReference type="Proteomes" id="UP000184546"/>
    </source>
</evidence>
<feature type="region of interest" description="Disordered" evidence="1">
    <location>
        <begin position="41"/>
        <end position="72"/>
    </location>
</feature>
<dbReference type="EMBL" id="KV878970">
    <property type="protein sequence ID" value="OJK04597.1"/>
    <property type="molecule type" value="Genomic_DNA"/>
</dbReference>
<evidence type="ECO:0000256" key="1">
    <source>
        <dbReference type="SAM" id="MobiDB-lite"/>
    </source>
</evidence>
<accession>A0A1L9X823</accession>
<feature type="compositionally biased region" description="Low complexity" evidence="1">
    <location>
        <begin position="50"/>
        <end position="65"/>
    </location>
</feature>
<dbReference type="Proteomes" id="UP000184546">
    <property type="component" value="Unassembled WGS sequence"/>
</dbReference>
<dbReference type="RefSeq" id="XP_020060936.1">
    <property type="nucleotide sequence ID" value="XM_020200405.1"/>
</dbReference>
<dbReference type="AlphaFoldDB" id="A0A1L9X823"/>
<sequence>MQRIFLSSPADWRLGPAAYRYTIIGPDPLATLLLVSALRPARTDPERRWTQSPGPQTGQSPPLQGDVPAAATSGKLEPAWSRLCGSFADRPLKLEFLDASARDPSPVNLPDR</sequence>
<name>A0A1L9X823_ASPA1</name>
<organism evidence="2 3">
    <name type="scientific">Aspergillus aculeatus (strain ATCC 16872 / CBS 172.66 / WB 5094)</name>
    <dbReference type="NCBI Taxonomy" id="690307"/>
    <lineage>
        <taxon>Eukaryota</taxon>
        <taxon>Fungi</taxon>
        <taxon>Dikarya</taxon>
        <taxon>Ascomycota</taxon>
        <taxon>Pezizomycotina</taxon>
        <taxon>Eurotiomycetes</taxon>
        <taxon>Eurotiomycetidae</taxon>
        <taxon>Eurotiales</taxon>
        <taxon>Aspergillaceae</taxon>
        <taxon>Aspergillus</taxon>
        <taxon>Aspergillus subgen. Circumdati</taxon>
    </lineage>
</organism>
<dbReference type="OrthoDB" id="10404446at2759"/>
<proteinExistence type="predicted"/>
<gene>
    <name evidence="2" type="ORF">ASPACDRAFT_38159</name>
</gene>
<keyword evidence="3" id="KW-1185">Reference proteome</keyword>
<dbReference type="GeneID" id="30974219"/>
<reference evidence="3" key="1">
    <citation type="journal article" date="2017" name="Genome Biol.">
        <title>Comparative genomics reveals high biological diversity and specific adaptations in the industrially and medically important fungal genus Aspergillus.</title>
        <authorList>
            <person name="de Vries R.P."/>
            <person name="Riley R."/>
            <person name="Wiebenga A."/>
            <person name="Aguilar-Osorio G."/>
            <person name="Amillis S."/>
            <person name="Uchima C.A."/>
            <person name="Anderluh G."/>
            <person name="Asadollahi M."/>
            <person name="Askin M."/>
            <person name="Barry K."/>
            <person name="Battaglia E."/>
            <person name="Bayram O."/>
            <person name="Benocci T."/>
            <person name="Braus-Stromeyer S.A."/>
            <person name="Caldana C."/>
            <person name="Canovas D."/>
            <person name="Cerqueira G.C."/>
            <person name="Chen F."/>
            <person name="Chen W."/>
            <person name="Choi C."/>
            <person name="Clum A."/>
            <person name="Dos Santos R.A."/>
            <person name="Damasio A.R."/>
            <person name="Diallinas G."/>
            <person name="Emri T."/>
            <person name="Fekete E."/>
            <person name="Flipphi M."/>
            <person name="Freyberg S."/>
            <person name="Gallo A."/>
            <person name="Gournas C."/>
            <person name="Habgood R."/>
            <person name="Hainaut M."/>
            <person name="Harispe M.L."/>
            <person name="Henrissat B."/>
            <person name="Hilden K.S."/>
            <person name="Hope R."/>
            <person name="Hossain A."/>
            <person name="Karabika E."/>
            <person name="Karaffa L."/>
            <person name="Karanyi Z."/>
            <person name="Krasevec N."/>
            <person name="Kuo A."/>
            <person name="Kusch H."/>
            <person name="LaButti K."/>
            <person name="Lagendijk E.L."/>
            <person name="Lapidus A."/>
            <person name="Levasseur A."/>
            <person name="Lindquist E."/>
            <person name="Lipzen A."/>
            <person name="Logrieco A.F."/>
            <person name="MacCabe A."/>
            <person name="Maekelae M.R."/>
            <person name="Malavazi I."/>
            <person name="Melin P."/>
            <person name="Meyer V."/>
            <person name="Mielnichuk N."/>
            <person name="Miskei M."/>
            <person name="Molnar A.P."/>
            <person name="Mule G."/>
            <person name="Ngan C.Y."/>
            <person name="Orejas M."/>
            <person name="Orosz E."/>
            <person name="Ouedraogo J.P."/>
            <person name="Overkamp K.M."/>
            <person name="Park H.-S."/>
            <person name="Perrone G."/>
            <person name="Piumi F."/>
            <person name="Punt P.J."/>
            <person name="Ram A.F."/>
            <person name="Ramon A."/>
            <person name="Rauscher S."/>
            <person name="Record E."/>
            <person name="Riano-Pachon D.M."/>
            <person name="Robert V."/>
            <person name="Roehrig J."/>
            <person name="Ruller R."/>
            <person name="Salamov A."/>
            <person name="Salih N.S."/>
            <person name="Samson R.A."/>
            <person name="Sandor E."/>
            <person name="Sanguinetti M."/>
            <person name="Schuetze T."/>
            <person name="Sepcic K."/>
            <person name="Shelest E."/>
            <person name="Sherlock G."/>
            <person name="Sophianopoulou V."/>
            <person name="Squina F.M."/>
            <person name="Sun H."/>
            <person name="Susca A."/>
            <person name="Todd R.B."/>
            <person name="Tsang A."/>
            <person name="Unkles S.E."/>
            <person name="van de Wiele N."/>
            <person name="van Rossen-Uffink D."/>
            <person name="Oliveira J.V."/>
            <person name="Vesth T.C."/>
            <person name="Visser J."/>
            <person name="Yu J.-H."/>
            <person name="Zhou M."/>
            <person name="Andersen M.R."/>
            <person name="Archer D.B."/>
            <person name="Baker S.E."/>
            <person name="Benoit I."/>
            <person name="Brakhage A.A."/>
            <person name="Braus G.H."/>
            <person name="Fischer R."/>
            <person name="Frisvad J.C."/>
            <person name="Goldman G.H."/>
            <person name="Houbraken J."/>
            <person name="Oakley B."/>
            <person name="Pocsi I."/>
            <person name="Scazzocchio C."/>
            <person name="Seiboth B."/>
            <person name="vanKuyk P.A."/>
            <person name="Wortman J."/>
            <person name="Dyer P.S."/>
            <person name="Grigoriev I.V."/>
        </authorList>
    </citation>
    <scope>NUCLEOTIDE SEQUENCE [LARGE SCALE GENOMIC DNA]</scope>
    <source>
        <strain evidence="3">ATCC 16872 / CBS 172.66 / WB 5094</strain>
    </source>
</reference>